<dbReference type="RefSeq" id="XP_067516300.1">
    <property type="nucleotide sequence ID" value="XM_067660199.1"/>
</dbReference>
<gene>
    <name evidence="1" type="ORF">RO3G_05609</name>
</gene>
<reference evidence="1 2" key="1">
    <citation type="journal article" date="2009" name="PLoS Genet.">
        <title>Genomic analysis of the basal lineage fungus Rhizopus oryzae reveals a whole-genome duplication.</title>
        <authorList>
            <person name="Ma L.-J."/>
            <person name="Ibrahim A.S."/>
            <person name="Skory C."/>
            <person name="Grabherr M.G."/>
            <person name="Burger G."/>
            <person name="Butler M."/>
            <person name="Elias M."/>
            <person name="Idnurm A."/>
            <person name="Lang B.F."/>
            <person name="Sone T."/>
            <person name="Abe A."/>
            <person name="Calvo S.E."/>
            <person name="Corrochano L.M."/>
            <person name="Engels R."/>
            <person name="Fu J."/>
            <person name="Hansberg W."/>
            <person name="Kim J.-M."/>
            <person name="Kodira C.D."/>
            <person name="Koehrsen M.J."/>
            <person name="Liu B."/>
            <person name="Miranda-Saavedra D."/>
            <person name="O'Leary S."/>
            <person name="Ortiz-Castellanos L."/>
            <person name="Poulter R."/>
            <person name="Rodriguez-Romero J."/>
            <person name="Ruiz-Herrera J."/>
            <person name="Shen Y.-Q."/>
            <person name="Zeng Q."/>
            <person name="Galagan J."/>
            <person name="Birren B.W."/>
            <person name="Cuomo C.A."/>
            <person name="Wickes B.L."/>
        </authorList>
    </citation>
    <scope>NUCLEOTIDE SEQUENCE [LARGE SCALE GENOMIC DNA]</scope>
    <source>
        <strain evidence="2">RA 99-880 / ATCC MYA-4621 / FGSC 9543 / NRRL 43880</strain>
    </source>
</reference>
<sequence>MNMTQWKYNMIGLLRSPNYYSSQDKGIMTILAFIMNGGSQPSTSAGTVSTTGTLASGNRIFSVKSSTDGIGWNGQYRERLEAFANTTHATTTHAYSLSKFIFLCALQDDANFDIGSYINKEFFSEIWLSLNNIYYDAKANPCEYMMAFYHLARLFEALRLPIFNCFPLRRTWVPGYATIDSKTLCQNILERRWTNSINKMNLWAEIDYMNSAALRPQGFGVLWLRGTTQTDELEPYIPSLNAQQHENIAGRYVTIDRGRRGCLYCVHENSTADAPRTYRYTKPCQDKMEKTKKYRRIYDAVKPQEVQNAEATLVNSQSLNLQNFEEYLRNRALVTDLLQRHYTETTTNHLTTHPLHRKLKLSKYVISDTVFVMEYRIHNHIKDEIILKLFVMIYLGVEELREYLWNRDLAASLNMIHIVRNLRLNGETPEKFQRARAERRGPIIRRRRSEENEEKRVLPRTL</sequence>
<name>I1BXH4_RHIO9</name>
<dbReference type="VEuPathDB" id="FungiDB:RO3G_05609"/>
<protein>
    <submittedName>
        <fullName evidence="1">Uncharacterized protein</fullName>
    </submittedName>
</protein>
<dbReference type="AlphaFoldDB" id="I1BXH4"/>
<accession>I1BXH4</accession>
<proteinExistence type="predicted"/>
<evidence type="ECO:0000313" key="1">
    <source>
        <dbReference type="EMBL" id="EIE80904.1"/>
    </source>
</evidence>
<dbReference type="OrthoDB" id="5570689at2759"/>
<dbReference type="OMA" id="KHIFLAE"/>
<dbReference type="InParanoid" id="I1BXH4"/>
<evidence type="ECO:0000313" key="2">
    <source>
        <dbReference type="Proteomes" id="UP000009138"/>
    </source>
</evidence>
<dbReference type="EMBL" id="CH476735">
    <property type="protein sequence ID" value="EIE80904.1"/>
    <property type="molecule type" value="Genomic_DNA"/>
</dbReference>
<dbReference type="GeneID" id="93612580"/>
<organism evidence="1 2">
    <name type="scientific">Rhizopus delemar (strain RA 99-880 / ATCC MYA-4621 / FGSC 9543 / NRRL 43880)</name>
    <name type="common">Mucormycosis agent</name>
    <name type="synonym">Rhizopus arrhizus var. delemar</name>
    <dbReference type="NCBI Taxonomy" id="246409"/>
    <lineage>
        <taxon>Eukaryota</taxon>
        <taxon>Fungi</taxon>
        <taxon>Fungi incertae sedis</taxon>
        <taxon>Mucoromycota</taxon>
        <taxon>Mucoromycotina</taxon>
        <taxon>Mucoromycetes</taxon>
        <taxon>Mucorales</taxon>
        <taxon>Mucorineae</taxon>
        <taxon>Rhizopodaceae</taxon>
        <taxon>Rhizopus</taxon>
    </lineage>
</organism>
<dbReference type="Proteomes" id="UP000009138">
    <property type="component" value="Unassembled WGS sequence"/>
</dbReference>
<keyword evidence="2" id="KW-1185">Reference proteome</keyword>